<dbReference type="eggNOG" id="COG0600">
    <property type="taxonomic scope" value="Bacteria"/>
</dbReference>
<evidence type="ECO:0000256" key="3">
    <source>
        <dbReference type="ARBA" id="ARBA00022475"/>
    </source>
</evidence>
<dbReference type="PROSITE" id="PS50928">
    <property type="entry name" value="ABC_TM1"/>
    <property type="match status" value="1"/>
</dbReference>
<proteinExistence type="inferred from homology"/>
<keyword evidence="6 9" id="KW-1133">Transmembrane helix</keyword>
<dbReference type="Proteomes" id="UP000008204">
    <property type="component" value="Chromosome"/>
</dbReference>
<evidence type="ECO:0000256" key="9">
    <source>
        <dbReference type="RuleBase" id="RU363032"/>
    </source>
</evidence>
<feature type="transmembrane region" description="Helical" evidence="9">
    <location>
        <begin position="91"/>
        <end position="109"/>
    </location>
</feature>
<dbReference type="GO" id="GO:0015112">
    <property type="term" value="F:nitrate transmembrane transporter activity"/>
    <property type="evidence" value="ECO:0007669"/>
    <property type="project" value="InterPro"/>
</dbReference>
<dbReference type="InterPro" id="IPR035906">
    <property type="entry name" value="MetI-like_sf"/>
</dbReference>
<comment type="similarity">
    <text evidence="9">Belongs to the binding-protein-dependent transport system permease family.</text>
</comment>
<dbReference type="FunFam" id="1.10.3720.10:FF:000003">
    <property type="entry name" value="Aliphatic sulfonate ABC transporter permease"/>
    <property type="match status" value="1"/>
</dbReference>
<dbReference type="InterPro" id="IPR005889">
    <property type="entry name" value="NtrB"/>
</dbReference>
<evidence type="ECO:0000256" key="1">
    <source>
        <dbReference type="ARBA" id="ARBA00004429"/>
    </source>
</evidence>
<feature type="domain" description="ABC transmembrane type-1" evidence="10">
    <location>
        <begin position="83"/>
        <end position="263"/>
    </location>
</feature>
<dbReference type="KEGG" id="cyp:PCC8801_4395"/>
<feature type="transmembrane region" description="Helical" evidence="9">
    <location>
        <begin position="189"/>
        <end position="208"/>
    </location>
</feature>
<dbReference type="Gene3D" id="1.10.3720.10">
    <property type="entry name" value="MetI-like"/>
    <property type="match status" value="1"/>
</dbReference>
<dbReference type="EMBL" id="CP001287">
    <property type="protein sequence ID" value="ACK68317.1"/>
    <property type="molecule type" value="Genomic_DNA"/>
</dbReference>
<keyword evidence="5 9" id="KW-0812">Transmembrane</keyword>
<feature type="transmembrane region" description="Helical" evidence="9">
    <location>
        <begin position="246"/>
        <end position="271"/>
    </location>
</feature>
<evidence type="ECO:0000256" key="5">
    <source>
        <dbReference type="ARBA" id="ARBA00022692"/>
    </source>
</evidence>
<dbReference type="RefSeq" id="WP_015785371.1">
    <property type="nucleotide sequence ID" value="NC_011726.1"/>
</dbReference>
<dbReference type="CDD" id="cd06261">
    <property type="entry name" value="TM_PBP2"/>
    <property type="match status" value="1"/>
</dbReference>
<evidence type="ECO:0000256" key="6">
    <source>
        <dbReference type="ARBA" id="ARBA00022989"/>
    </source>
</evidence>
<dbReference type="InterPro" id="IPR000515">
    <property type="entry name" value="MetI-like"/>
</dbReference>
<dbReference type="STRING" id="41431.PCC8801_4395"/>
<dbReference type="Pfam" id="PF00528">
    <property type="entry name" value="BPD_transp_1"/>
    <property type="match status" value="1"/>
</dbReference>
<comment type="subcellular location">
    <subcellularLocation>
        <location evidence="1">Cell inner membrane</location>
        <topology evidence="1">Multi-pass membrane protein</topology>
    </subcellularLocation>
    <subcellularLocation>
        <location evidence="9">Cell membrane</location>
        <topology evidence="9">Multi-pass membrane protein</topology>
    </subcellularLocation>
</comment>
<feature type="transmembrane region" description="Helical" evidence="9">
    <location>
        <begin position="214"/>
        <end position="234"/>
    </location>
</feature>
<protein>
    <submittedName>
        <fullName evidence="11">Nitrate ABC transporter, inner membrane subunit</fullName>
    </submittedName>
</protein>
<sequence>MTVNLNKSLRKPNFIVSLIKNPPRKLLAPVCAILFILVVWQILCNSPEANLPSPLKTFQETSTLIFNPFFDNGGTDKGLFWQITASLQRVAIGYSLAAIVGIALGILIGSNSFIYDAVDPIFQVLRTVPPLAWLPIALAGFEEANPSAIFVIFITAIWPIILNTTVGVQQIPKDYKNVAKVLRLSGFKYFWEIMFPAAVPYIFTGLRIGIGLSWLAIVAAEMLVGGVGIGFFIWDSYNSSQLPEIIVALIYVGLVGLILDRLVGFIASLVIPSEENQ</sequence>
<dbReference type="GO" id="GO:0042918">
    <property type="term" value="P:alkanesulfonate transmembrane transport"/>
    <property type="evidence" value="ECO:0007669"/>
    <property type="project" value="UniProtKB-ARBA"/>
</dbReference>
<evidence type="ECO:0000256" key="2">
    <source>
        <dbReference type="ARBA" id="ARBA00022448"/>
    </source>
</evidence>
<evidence type="ECO:0000256" key="8">
    <source>
        <dbReference type="ARBA" id="ARBA00023136"/>
    </source>
</evidence>
<name>B7JVI4_RIPO1</name>
<evidence type="ECO:0000256" key="4">
    <source>
        <dbReference type="ARBA" id="ARBA00022519"/>
    </source>
</evidence>
<keyword evidence="8 9" id="KW-0472">Membrane</keyword>
<dbReference type="AlphaFoldDB" id="B7JVI4"/>
<keyword evidence="3" id="KW-1003">Cell membrane</keyword>
<evidence type="ECO:0000313" key="12">
    <source>
        <dbReference type="Proteomes" id="UP000008204"/>
    </source>
</evidence>
<feature type="transmembrane region" description="Helical" evidence="9">
    <location>
        <begin position="147"/>
        <end position="168"/>
    </location>
</feature>
<accession>B7JVI4</accession>
<dbReference type="OrthoDB" id="9804353at2"/>
<dbReference type="HOGENOM" id="CLU_046113_1_1_3"/>
<keyword evidence="12" id="KW-1185">Reference proteome</keyword>
<organism evidence="11 12">
    <name type="scientific">Rippkaea orientalis (strain PCC 8801 / RF-1)</name>
    <name type="common">Cyanothece sp. (strain PCC 8801)</name>
    <dbReference type="NCBI Taxonomy" id="41431"/>
    <lineage>
        <taxon>Bacteria</taxon>
        <taxon>Bacillati</taxon>
        <taxon>Cyanobacteriota</taxon>
        <taxon>Cyanophyceae</taxon>
        <taxon>Oscillatoriophycideae</taxon>
        <taxon>Chroococcales</taxon>
        <taxon>Aphanothecaceae</taxon>
        <taxon>Rippkaea</taxon>
        <taxon>Rippkaea orientalis</taxon>
    </lineage>
</organism>
<evidence type="ECO:0000313" key="11">
    <source>
        <dbReference type="EMBL" id="ACK68317.1"/>
    </source>
</evidence>
<feature type="transmembrane region" description="Helical" evidence="9">
    <location>
        <begin position="121"/>
        <end position="141"/>
    </location>
</feature>
<evidence type="ECO:0000259" key="10">
    <source>
        <dbReference type="PROSITE" id="PS50928"/>
    </source>
</evidence>
<dbReference type="GO" id="GO:0006811">
    <property type="term" value="P:monoatomic ion transport"/>
    <property type="evidence" value="ECO:0007669"/>
    <property type="project" value="UniProtKB-KW"/>
</dbReference>
<gene>
    <name evidence="11" type="ordered locus">PCC8801_4395</name>
</gene>
<keyword evidence="4" id="KW-0997">Cell inner membrane</keyword>
<dbReference type="GO" id="GO:0005886">
    <property type="term" value="C:plasma membrane"/>
    <property type="evidence" value="ECO:0007669"/>
    <property type="project" value="UniProtKB-SubCell"/>
</dbReference>
<reference evidence="12" key="1">
    <citation type="journal article" date="2011" name="MBio">
        <title>Novel metabolic attributes of the genus Cyanothece, comprising a group of unicellular nitrogen-fixing Cyanobacteria.</title>
        <authorList>
            <person name="Bandyopadhyay A."/>
            <person name="Elvitigala T."/>
            <person name="Welsh E."/>
            <person name="Stockel J."/>
            <person name="Liberton M."/>
            <person name="Min H."/>
            <person name="Sherman L.A."/>
            <person name="Pakrasi H.B."/>
        </authorList>
    </citation>
    <scope>NUCLEOTIDE SEQUENCE [LARGE SCALE GENOMIC DNA]</scope>
    <source>
        <strain evidence="12">PCC 8801</strain>
    </source>
</reference>
<dbReference type="PANTHER" id="PTHR30151:SF7">
    <property type="entry name" value="NITRATE IMPORT PERMEASE PROTEIN NRTB"/>
    <property type="match status" value="1"/>
</dbReference>
<keyword evidence="7" id="KW-0406">Ion transport</keyword>
<feature type="transmembrane region" description="Helical" evidence="9">
    <location>
        <begin position="26"/>
        <end position="43"/>
    </location>
</feature>
<dbReference type="NCBIfam" id="TIGR01183">
    <property type="entry name" value="ntrB"/>
    <property type="match status" value="1"/>
</dbReference>
<dbReference type="PANTHER" id="PTHR30151">
    <property type="entry name" value="ALKANE SULFONATE ABC TRANSPORTER-RELATED, MEMBRANE SUBUNIT"/>
    <property type="match status" value="1"/>
</dbReference>
<keyword evidence="2 9" id="KW-0813">Transport</keyword>
<dbReference type="SUPFAM" id="SSF161098">
    <property type="entry name" value="MetI-like"/>
    <property type="match status" value="1"/>
</dbReference>
<evidence type="ECO:0000256" key="7">
    <source>
        <dbReference type="ARBA" id="ARBA00023065"/>
    </source>
</evidence>